<sequence>MKFIKRYAHLILAGFLTTLFAYIVGYYSGIKTEKQRIESKYVIQPSEELKIPLSIEKPQWQRVRSNKND</sequence>
<organism evidence="2 3">
    <name type="scientific">Suttonella ornithocola</name>
    <dbReference type="NCBI Taxonomy" id="279832"/>
    <lineage>
        <taxon>Bacteria</taxon>
        <taxon>Pseudomonadati</taxon>
        <taxon>Pseudomonadota</taxon>
        <taxon>Gammaproteobacteria</taxon>
        <taxon>Cardiobacteriales</taxon>
        <taxon>Cardiobacteriaceae</taxon>
        <taxon>Suttonella</taxon>
    </lineage>
</organism>
<reference evidence="2 3" key="1">
    <citation type="submission" date="2018-06" db="EMBL/GenBank/DDBJ databases">
        <authorList>
            <consortium name="Pathogen Informatics"/>
            <person name="Doyle S."/>
        </authorList>
    </citation>
    <scope>NUCLEOTIDE SEQUENCE [LARGE SCALE GENOMIC DNA]</scope>
    <source>
        <strain evidence="2 3">NCTC13337</strain>
    </source>
</reference>
<gene>
    <name evidence="2" type="ORF">NCTC13337_01719</name>
</gene>
<dbReference type="AlphaFoldDB" id="A0A380MU59"/>
<keyword evidence="1" id="KW-0812">Transmembrane</keyword>
<accession>A0A380MU59</accession>
<dbReference type="Proteomes" id="UP000254601">
    <property type="component" value="Unassembled WGS sequence"/>
</dbReference>
<keyword evidence="1" id="KW-1133">Transmembrane helix</keyword>
<proteinExistence type="predicted"/>
<evidence type="ECO:0000313" key="2">
    <source>
        <dbReference type="EMBL" id="SUO96115.1"/>
    </source>
</evidence>
<protein>
    <submittedName>
        <fullName evidence="2">Uncharacterized protein</fullName>
    </submittedName>
</protein>
<feature type="transmembrane region" description="Helical" evidence="1">
    <location>
        <begin position="7"/>
        <end position="27"/>
    </location>
</feature>
<keyword evidence="3" id="KW-1185">Reference proteome</keyword>
<dbReference type="EMBL" id="UHIC01000001">
    <property type="protein sequence ID" value="SUO96115.1"/>
    <property type="molecule type" value="Genomic_DNA"/>
</dbReference>
<keyword evidence="1" id="KW-0472">Membrane</keyword>
<name>A0A380MU59_9GAMM</name>
<evidence type="ECO:0000313" key="3">
    <source>
        <dbReference type="Proteomes" id="UP000254601"/>
    </source>
</evidence>
<evidence type="ECO:0000256" key="1">
    <source>
        <dbReference type="SAM" id="Phobius"/>
    </source>
</evidence>